<dbReference type="EMBL" id="VHSH01000002">
    <property type="protein sequence ID" value="TQV81945.1"/>
    <property type="molecule type" value="Genomic_DNA"/>
</dbReference>
<dbReference type="SFLD" id="SFLDG00358">
    <property type="entry name" value="Main_(cytGST)"/>
    <property type="match status" value="1"/>
</dbReference>
<evidence type="ECO:0000313" key="3">
    <source>
        <dbReference type="EMBL" id="TQV81945.1"/>
    </source>
</evidence>
<dbReference type="RefSeq" id="WP_142895576.1">
    <property type="nucleotide sequence ID" value="NZ_ML660053.1"/>
</dbReference>
<keyword evidence="3" id="KW-0808">Transferase</keyword>
<dbReference type="Pfam" id="PF13417">
    <property type="entry name" value="GST_N_3"/>
    <property type="match status" value="1"/>
</dbReference>
<feature type="domain" description="GST C-terminal" evidence="2">
    <location>
        <begin position="88"/>
        <end position="207"/>
    </location>
</feature>
<evidence type="ECO:0000259" key="2">
    <source>
        <dbReference type="PROSITE" id="PS50405"/>
    </source>
</evidence>
<dbReference type="PROSITE" id="PS50405">
    <property type="entry name" value="GST_CTER"/>
    <property type="match status" value="1"/>
</dbReference>
<dbReference type="InterPro" id="IPR036282">
    <property type="entry name" value="Glutathione-S-Trfase_C_sf"/>
</dbReference>
<protein>
    <submittedName>
        <fullName evidence="3">Glutathione S-transferase family protein</fullName>
    </submittedName>
</protein>
<dbReference type="GO" id="GO:0016740">
    <property type="term" value="F:transferase activity"/>
    <property type="evidence" value="ECO:0007669"/>
    <property type="project" value="UniProtKB-KW"/>
</dbReference>
<dbReference type="Gene3D" id="1.20.1050.10">
    <property type="match status" value="1"/>
</dbReference>
<dbReference type="InterPro" id="IPR004046">
    <property type="entry name" value="GST_C"/>
</dbReference>
<dbReference type="PROSITE" id="PS50404">
    <property type="entry name" value="GST_NTER"/>
    <property type="match status" value="1"/>
</dbReference>
<dbReference type="Gene3D" id="3.40.30.10">
    <property type="entry name" value="Glutaredoxin"/>
    <property type="match status" value="1"/>
</dbReference>
<organism evidence="3 4">
    <name type="scientific">Denitrobaculum tricleocarpae</name>
    <dbReference type="NCBI Taxonomy" id="2591009"/>
    <lineage>
        <taxon>Bacteria</taxon>
        <taxon>Pseudomonadati</taxon>
        <taxon>Pseudomonadota</taxon>
        <taxon>Alphaproteobacteria</taxon>
        <taxon>Rhodospirillales</taxon>
        <taxon>Rhodospirillaceae</taxon>
        <taxon>Denitrobaculum</taxon>
    </lineage>
</organism>
<proteinExistence type="predicted"/>
<dbReference type="Proteomes" id="UP000315252">
    <property type="component" value="Unassembled WGS sequence"/>
</dbReference>
<comment type="caution">
    <text evidence="3">The sequence shown here is derived from an EMBL/GenBank/DDBJ whole genome shotgun (WGS) entry which is preliminary data.</text>
</comment>
<dbReference type="OrthoDB" id="9797500at2"/>
<name>A0A545TXJ7_9PROT</name>
<dbReference type="PANTHER" id="PTHR44051">
    <property type="entry name" value="GLUTATHIONE S-TRANSFERASE-RELATED"/>
    <property type="match status" value="1"/>
</dbReference>
<dbReference type="SFLD" id="SFLDS00019">
    <property type="entry name" value="Glutathione_Transferase_(cytos"/>
    <property type="match status" value="1"/>
</dbReference>
<accession>A0A545TXJ7</accession>
<dbReference type="CDD" id="cd00299">
    <property type="entry name" value="GST_C_family"/>
    <property type="match status" value="1"/>
</dbReference>
<sequence length="207" mass="23500">MTRIRLHGASYSVYTRIARLILAECALSYDFIELDIFDKENLPAGYLELHPFSKIPVLEQGDVRLFETDAIAQYLVALAKQERFLPADPLTRARCLQLMRILDNYAYPKLVWGIWVEDQERGPLSAEAIAEARNVLRVLESFDAGAYLSGHDLTLADIWALPMITYLQMTPRGSVMLSECSKLSRWFGTMGQRASVQATRFPAEHDT</sequence>
<dbReference type="SUPFAM" id="SSF52833">
    <property type="entry name" value="Thioredoxin-like"/>
    <property type="match status" value="1"/>
</dbReference>
<dbReference type="InterPro" id="IPR036249">
    <property type="entry name" value="Thioredoxin-like_sf"/>
</dbReference>
<dbReference type="InterPro" id="IPR040079">
    <property type="entry name" value="Glutathione_S-Trfase"/>
</dbReference>
<gene>
    <name evidence="3" type="ORF">FKG95_06855</name>
</gene>
<keyword evidence="4" id="KW-1185">Reference proteome</keyword>
<feature type="domain" description="GST N-terminal" evidence="1">
    <location>
        <begin position="2"/>
        <end position="83"/>
    </location>
</feature>
<dbReference type="SUPFAM" id="SSF47616">
    <property type="entry name" value="GST C-terminal domain-like"/>
    <property type="match status" value="1"/>
</dbReference>
<dbReference type="Pfam" id="PF00043">
    <property type="entry name" value="GST_C"/>
    <property type="match status" value="1"/>
</dbReference>
<dbReference type="InterPro" id="IPR010987">
    <property type="entry name" value="Glutathione-S-Trfase_C-like"/>
</dbReference>
<dbReference type="AlphaFoldDB" id="A0A545TXJ7"/>
<evidence type="ECO:0000259" key="1">
    <source>
        <dbReference type="PROSITE" id="PS50404"/>
    </source>
</evidence>
<evidence type="ECO:0000313" key="4">
    <source>
        <dbReference type="Proteomes" id="UP000315252"/>
    </source>
</evidence>
<dbReference type="InterPro" id="IPR004045">
    <property type="entry name" value="Glutathione_S-Trfase_N"/>
</dbReference>
<reference evidence="3 4" key="1">
    <citation type="submission" date="2019-06" db="EMBL/GenBank/DDBJ databases">
        <title>Whole genome sequence for Rhodospirillaceae sp. R148.</title>
        <authorList>
            <person name="Wang G."/>
        </authorList>
    </citation>
    <scope>NUCLEOTIDE SEQUENCE [LARGE SCALE GENOMIC DNA]</scope>
    <source>
        <strain evidence="3 4">R148</strain>
    </source>
</reference>
<dbReference type="PANTHER" id="PTHR44051:SF8">
    <property type="entry name" value="GLUTATHIONE S-TRANSFERASE GSTA"/>
    <property type="match status" value="1"/>
</dbReference>